<accession>A0A378H1I6</accession>
<gene>
    <name evidence="7" type="primary">yciS</name>
    <name evidence="5" type="synonym">lapA</name>
    <name evidence="7" type="ORF">NCTC9617_07176</name>
</gene>
<keyword evidence="1 5" id="KW-1003">Cell membrane</keyword>
<dbReference type="InterPro" id="IPR032906">
    <property type="entry name" value="LapA"/>
</dbReference>
<comment type="function">
    <text evidence="5">Involved in the assembly of lipopolysaccharide (LPS).</text>
</comment>
<comment type="similarity">
    <text evidence="5">Belongs to the LapA family.</text>
</comment>
<evidence type="ECO:0000313" key="8">
    <source>
        <dbReference type="Proteomes" id="UP000255167"/>
    </source>
</evidence>
<comment type="caution">
    <text evidence="5">Lacks conserved residue(s) required for the propagation of feature annotation.</text>
</comment>
<organism evidence="7 8">
    <name type="scientific">Klebsiella pneumoniae</name>
    <dbReference type="NCBI Taxonomy" id="573"/>
    <lineage>
        <taxon>Bacteria</taxon>
        <taxon>Pseudomonadati</taxon>
        <taxon>Pseudomonadota</taxon>
        <taxon>Gammaproteobacteria</taxon>
        <taxon>Enterobacterales</taxon>
        <taxon>Enterobacteriaceae</taxon>
        <taxon>Klebsiella/Raoultella group</taxon>
        <taxon>Klebsiella</taxon>
        <taxon>Klebsiella pneumoniae complex</taxon>
    </lineage>
</organism>
<keyword evidence="2 5" id="KW-0812">Transmembrane</keyword>
<dbReference type="Proteomes" id="UP000255167">
    <property type="component" value="Unassembled WGS sequence"/>
</dbReference>
<dbReference type="GO" id="GO:0005886">
    <property type="term" value="C:plasma membrane"/>
    <property type="evidence" value="ECO:0007669"/>
    <property type="project" value="UniProtKB-SubCell"/>
</dbReference>
<dbReference type="GO" id="GO:0008653">
    <property type="term" value="P:lipopolysaccharide metabolic process"/>
    <property type="evidence" value="ECO:0007669"/>
    <property type="project" value="InterPro"/>
</dbReference>
<feature type="transmembrane region" description="Helical" evidence="5">
    <location>
        <begin position="74"/>
        <end position="98"/>
    </location>
</feature>
<evidence type="ECO:0000256" key="4">
    <source>
        <dbReference type="ARBA" id="ARBA00023136"/>
    </source>
</evidence>
<evidence type="ECO:0000313" key="7">
    <source>
        <dbReference type="EMBL" id="STX08145.1"/>
    </source>
</evidence>
<evidence type="ECO:0000256" key="2">
    <source>
        <dbReference type="ARBA" id="ARBA00022692"/>
    </source>
</evidence>
<dbReference type="HAMAP" id="MF_01948">
    <property type="entry name" value="LPS_assembly_LapA"/>
    <property type="match status" value="1"/>
</dbReference>
<evidence type="ECO:0000256" key="5">
    <source>
        <dbReference type="HAMAP-Rule" id="MF_01948"/>
    </source>
</evidence>
<sequence>MLFHSTAAAKMILYRAESGLFFAQTHITGSHVKYLLIFLLVLAIFVISVTLGAQNDQQVTFNYLLAQGEFRISTLLAVLFAAGFAIGWLICGLFWLRVRVSLARAERKIKRLEHQIAPVSPAAVDAGVPAVKE</sequence>
<comment type="subcellular location">
    <subcellularLocation>
        <location evidence="5">Cell inner membrane</location>
        <topology evidence="5">Multi-pass membrane protein</topology>
    </subcellularLocation>
</comment>
<feature type="transmembrane region" description="Helical" evidence="5">
    <location>
        <begin position="34"/>
        <end position="54"/>
    </location>
</feature>
<keyword evidence="5" id="KW-0997">Cell inner membrane</keyword>
<dbReference type="Pfam" id="PF06305">
    <property type="entry name" value="LapA_dom"/>
    <property type="match status" value="1"/>
</dbReference>
<keyword evidence="3 5" id="KW-1133">Transmembrane helix</keyword>
<dbReference type="EMBL" id="UGNC01000009">
    <property type="protein sequence ID" value="STX08145.1"/>
    <property type="molecule type" value="Genomic_DNA"/>
</dbReference>
<evidence type="ECO:0000259" key="6">
    <source>
        <dbReference type="Pfam" id="PF06305"/>
    </source>
</evidence>
<evidence type="ECO:0000256" key="3">
    <source>
        <dbReference type="ARBA" id="ARBA00022989"/>
    </source>
</evidence>
<name>A0A378H1I6_KLEPN</name>
<keyword evidence="4 5" id="KW-0472">Membrane</keyword>
<protein>
    <recommendedName>
        <fullName evidence="5">Lipopolysaccharide assembly protein A</fullName>
    </recommendedName>
</protein>
<dbReference type="AlphaFoldDB" id="A0A378H1I6"/>
<evidence type="ECO:0000256" key="1">
    <source>
        <dbReference type="ARBA" id="ARBA00022475"/>
    </source>
</evidence>
<proteinExistence type="inferred from homology"/>
<dbReference type="InterPro" id="IPR010445">
    <property type="entry name" value="LapA_dom"/>
</dbReference>
<feature type="domain" description="Lipopolysaccharide assembly protein A" evidence="6">
    <location>
        <begin position="54"/>
        <end position="116"/>
    </location>
</feature>
<reference evidence="7 8" key="1">
    <citation type="submission" date="2018-06" db="EMBL/GenBank/DDBJ databases">
        <authorList>
            <consortium name="Pathogen Informatics"/>
            <person name="Doyle S."/>
        </authorList>
    </citation>
    <scope>NUCLEOTIDE SEQUENCE [LARGE SCALE GENOMIC DNA]</scope>
    <source>
        <strain evidence="7 8">NCTC9617</strain>
    </source>
</reference>